<gene>
    <name evidence="5" type="ORF">LITE_LOCUS15782</name>
</gene>
<dbReference type="GO" id="GO:0051287">
    <property type="term" value="F:NAD binding"/>
    <property type="evidence" value="ECO:0007669"/>
    <property type="project" value="TreeGrafter"/>
</dbReference>
<dbReference type="InterPro" id="IPR003293">
    <property type="entry name" value="Nudix_hydrolase6-like"/>
</dbReference>
<dbReference type="InterPro" id="IPR020084">
    <property type="entry name" value="NUDIX_hydrolase_CS"/>
</dbReference>
<dbReference type="Proteomes" id="UP001154282">
    <property type="component" value="Unassembled WGS sequence"/>
</dbReference>
<dbReference type="PRINTS" id="PR01356">
    <property type="entry name" value="GFGPROTEIN"/>
</dbReference>
<accession>A0AAV0JWQ9</accession>
<evidence type="ECO:0000256" key="2">
    <source>
        <dbReference type="ARBA" id="ARBA00022723"/>
    </source>
</evidence>
<dbReference type="Gene3D" id="3.40.630.30">
    <property type="match status" value="1"/>
</dbReference>
<keyword evidence="2" id="KW-0479">Metal-binding</keyword>
<dbReference type="PROSITE" id="PS51462">
    <property type="entry name" value="NUDIX"/>
    <property type="match status" value="1"/>
</dbReference>
<protein>
    <recommendedName>
        <fullName evidence="4">Nudix hydrolase domain-containing protein</fullName>
    </recommendedName>
</protein>
<organism evidence="5 6">
    <name type="scientific">Linum tenue</name>
    <dbReference type="NCBI Taxonomy" id="586396"/>
    <lineage>
        <taxon>Eukaryota</taxon>
        <taxon>Viridiplantae</taxon>
        <taxon>Streptophyta</taxon>
        <taxon>Embryophyta</taxon>
        <taxon>Tracheophyta</taxon>
        <taxon>Spermatophyta</taxon>
        <taxon>Magnoliopsida</taxon>
        <taxon>eudicotyledons</taxon>
        <taxon>Gunneridae</taxon>
        <taxon>Pentapetalae</taxon>
        <taxon>rosids</taxon>
        <taxon>fabids</taxon>
        <taxon>Malpighiales</taxon>
        <taxon>Linaceae</taxon>
        <taxon>Linum</taxon>
    </lineage>
</organism>
<keyword evidence="3" id="KW-0378">Hydrolase</keyword>
<comment type="caution">
    <text evidence="5">The sequence shown here is derived from an EMBL/GenBank/DDBJ whole genome shotgun (WGS) entry which is preliminary data.</text>
</comment>
<dbReference type="EMBL" id="CAMGYJ010000005">
    <property type="protein sequence ID" value="CAI0413051.1"/>
    <property type="molecule type" value="Genomic_DNA"/>
</dbReference>
<evidence type="ECO:0000256" key="3">
    <source>
        <dbReference type="ARBA" id="ARBA00022801"/>
    </source>
</evidence>
<dbReference type="SUPFAM" id="SSF55811">
    <property type="entry name" value="Nudix"/>
    <property type="match status" value="1"/>
</dbReference>
<name>A0AAV0JWQ9_9ROSI</name>
<keyword evidence="6" id="KW-1185">Reference proteome</keyword>
<dbReference type="Gene3D" id="3.90.79.10">
    <property type="entry name" value="Nucleoside Triphosphate Pyrophosphohydrolase"/>
    <property type="match status" value="1"/>
</dbReference>
<dbReference type="FunFam" id="3.40.630.30:FF:000016">
    <property type="entry name" value="nudix hydrolase 2"/>
    <property type="match status" value="1"/>
</dbReference>
<dbReference type="InterPro" id="IPR015797">
    <property type="entry name" value="NUDIX_hydrolase-like_dom_sf"/>
</dbReference>
<dbReference type="GO" id="GO:0035529">
    <property type="term" value="F:NADH pyrophosphatase activity"/>
    <property type="evidence" value="ECO:0007669"/>
    <property type="project" value="TreeGrafter"/>
</dbReference>
<dbReference type="GO" id="GO:0047631">
    <property type="term" value="F:ADP-ribose diphosphatase activity"/>
    <property type="evidence" value="ECO:0007669"/>
    <property type="project" value="TreeGrafter"/>
</dbReference>
<dbReference type="CDD" id="cd04670">
    <property type="entry name" value="NUDIX_ASFGF2_Nudt6"/>
    <property type="match status" value="1"/>
</dbReference>
<dbReference type="PANTHER" id="PTHR13994:SF13">
    <property type="entry name" value="FI03680P"/>
    <property type="match status" value="1"/>
</dbReference>
<reference evidence="5" key="1">
    <citation type="submission" date="2022-08" db="EMBL/GenBank/DDBJ databases">
        <authorList>
            <person name="Gutierrez-Valencia J."/>
        </authorList>
    </citation>
    <scope>NUCLEOTIDE SEQUENCE</scope>
</reference>
<comment type="similarity">
    <text evidence="1">Belongs to the Nudix hydrolase family.</text>
</comment>
<proteinExistence type="inferred from homology"/>
<dbReference type="FunFam" id="3.90.79.10:FF:000015">
    <property type="entry name" value="Nudix hydrolase 8"/>
    <property type="match status" value="1"/>
</dbReference>
<dbReference type="PROSITE" id="PS00893">
    <property type="entry name" value="NUDIX_BOX"/>
    <property type="match status" value="1"/>
</dbReference>
<dbReference type="InterPro" id="IPR000086">
    <property type="entry name" value="NUDIX_hydrolase_dom"/>
</dbReference>
<dbReference type="GO" id="GO:0046872">
    <property type="term" value="F:metal ion binding"/>
    <property type="evidence" value="ECO:0007669"/>
    <property type="project" value="UniProtKB-KW"/>
</dbReference>
<dbReference type="PANTHER" id="PTHR13994">
    <property type="entry name" value="NUDIX HYDROLASE RELATED"/>
    <property type="match status" value="1"/>
</dbReference>
<evidence type="ECO:0000313" key="5">
    <source>
        <dbReference type="EMBL" id="CAI0413051.1"/>
    </source>
</evidence>
<evidence type="ECO:0000313" key="6">
    <source>
        <dbReference type="Proteomes" id="UP001154282"/>
    </source>
</evidence>
<dbReference type="Pfam" id="PF18290">
    <property type="entry name" value="Nudix_hydro"/>
    <property type="match status" value="1"/>
</dbReference>
<evidence type="ECO:0000259" key="4">
    <source>
        <dbReference type="PROSITE" id="PS51462"/>
    </source>
</evidence>
<dbReference type="AlphaFoldDB" id="A0AAV0JWQ9"/>
<dbReference type="InterPro" id="IPR040618">
    <property type="entry name" value="Pre-Nudix"/>
</dbReference>
<sequence length="355" mass="39519">MDLNLKSFDAKLLMGASSELAPRRTGHSATTISSGVRFSSSIVISSRTGSTIVGSAGWEEMATTAPRSYFFDMRDVSRSVFKKSDEVLVACDDEYGGVVVDPDLLPANQDVFASLLHSSLSHWKLKGKKGIWLKLPLERSQLVPIAVQEGFEYHHAEPGYVMLTYWIPQRPSMLPANASHHVGVGGFVVNENNEILVVQEKFCTPSFSGVWKIPTGFIHEAEEIYSGAVREVKEETGIDTAFVEVMAFRHAHNLAFQKSDLFFVCMLEPLSSQISIDDDEIQAARWMPLEDYLAQPLINGDIMFKKILDICIARLGKRYCGLTAHQVVSTFDDRQSCLYYNVVDIQNGNDNCIGH</sequence>
<dbReference type="Pfam" id="PF00293">
    <property type="entry name" value="NUDIX"/>
    <property type="match status" value="1"/>
</dbReference>
<feature type="domain" description="Nudix hydrolase" evidence="4">
    <location>
        <begin position="179"/>
        <end position="310"/>
    </location>
</feature>
<evidence type="ECO:0000256" key="1">
    <source>
        <dbReference type="ARBA" id="ARBA00005582"/>
    </source>
</evidence>